<evidence type="ECO:0000313" key="2">
    <source>
        <dbReference type="EMBL" id="SBS93920.1"/>
    </source>
</evidence>
<proteinExistence type="predicted"/>
<name>A0A1A8WLP0_PLAOA</name>
<dbReference type="EMBL" id="FLQU01001653">
    <property type="protein sequence ID" value="SBS93920.1"/>
    <property type="molecule type" value="Genomic_DNA"/>
</dbReference>
<evidence type="ECO:0000313" key="3">
    <source>
        <dbReference type="Proteomes" id="UP000078560"/>
    </source>
</evidence>
<reference evidence="3" key="1">
    <citation type="submission" date="2016-05" db="EMBL/GenBank/DDBJ databases">
        <authorList>
            <person name="Naeem Raeece"/>
        </authorList>
    </citation>
    <scope>NUCLEOTIDE SEQUENCE [LARGE SCALE GENOMIC DNA]</scope>
</reference>
<reference evidence="1" key="2">
    <citation type="submission" date="2016-05" db="EMBL/GenBank/DDBJ databases">
        <authorList>
            <person name="Lavstsen T."/>
            <person name="Jespersen J.S."/>
        </authorList>
    </citation>
    <scope>NUCLEOTIDE SEQUENCE [LARGE SCALE GENOMIC DNA]</scope>
</reference>
<dbReference type="Proteomes" id="UP000078560">
    <property type="component" value="Unassembled WGS sequence"/>
</dbReference>
<evidence type="ECO:0008006" key="4">
    <source>
        <dbReference type="Google" id="ProtNLM"/>
    </source>
</evidence>
<sequence length="95" mass="11604">MSLDTEYAEFWNSIKENTFTKNETLEDIYTKLEKMCSEDKNKNYCIIDSDQYNDCDNVKKFYHKLYGNRIKYESADNEFTTLYNYPIKFCNYLKY</sequence>
<organism evidence="1 3">
    <name type="scientific">Plasmodium ovale curtisi</name>
    <dbReference type="NCBI Taxonomy" id="864141"/>
    <lineage>
        <taxon>Eukaryota</taxon>
        <taxon>Sar</taxon>
        <taxon>Alveolata</taxon>
        <taxon>Apicomplexa</taxon>
        <taxon>Aconoidasida</taxon>
        <taxon>Haemosporida</taxon>
        <taxon>Plasmodiidae</taxon>
        <taxon>Plasmodium</taxon>
        <taxon>Plasmodium (Plasmodium)</taxon>
    </lineage>
</organism>
<gene>
    <name evidence="1" type="ORF">POVCU2_0076510</name>
    <name evidence="2" type="ORF">POVCU2_0084440</name>
</gene>
<accession>A0A1A8WLP0</accession>
<evidence type="ECO:0000313" key="1">
    <source>
        <dbReference type="EMBL" id="SBS92779.1"/>
    </source>
</evidence>
<dbReference type="AlphaFoldDB" id="A0A1A8WLP0"/>
<protein>
    <recommendedName>
        <fullName evidence="4">PIR Superfamily Protein</fullName>
    </recommendedName>
</protein>
<dbReference type="EMBL" id="FLQU01001387">
    <property type="protein sequence ID" value="SBS92779.1"/>
    <property type="molecule type" value="Genomic_DNA"/>
</dbReference>